<protein>
    <recommendedName>
        <fullName evidence="1">Ig-like domain-containing protein</fullName>
    </recommendedName>
</protein>
<feature type="domain" description="Ig-like" evidence="1">
    <location>
        <begin position="214"/>
        <end position="303"/>
    </location>
</feature>
<organism evidence="2 3">
    <name type="scientific">Chrysemys picta bellii</name>
    <name type="common">Western painted turtle</name>
    <name type="synonym">Emys bellii</name>
    <dbReference type="NCBI Taxonomy" id="8478"/>
    <lineage>
        <taxon>Eukaryota</taxon>
        <taxon>Metazoa</taxon>
        <taxon>Chordata</taxon>
        <taxon>Craniata</taxon>
        <taxon>Vertebrata</taxon>
        <taxon>Euteleostomi</taxon>
        <taxon>Archelosauria</taxon>
        <taxon>Testudinata</taxon>
        <taxon>Testudines</taxon>
        <taxon>Cryptodira</taxon>
        <taxon>Durocryptodira</taxon>
        <taxon>Testudinoidea</taxon>
        <taxon>Emydidae</taxon>
        <taxon>Chrysemys</taxon>
    </lineage>
</organism>
<dbReference type="OMA" id="NSELSMH"/>
<dbReference type="Ensembl" id="ENSCPBT00000008778.1">
    <property type="protein sequence ID" value="ENSCPBP00000007266.1"/>
    <property type="gene ID" value="ENSCPBG00000005739.1"/>
</dbReference>
<evidence type="ECO:0000313" key="2">
    <source>
        <dbReference type="Ensembl" id="ENSCPBP00000007266.1"/>
    </source>
</evidence>
<dbReference type="Pfam" id="PF13895">
    <property type="entry name" value="Ig_2"/>
    <property type="match status" value="1"/>
</dbReference>
<dbReference type="SUPFAM" id="SSF48726">
    <property type="entry name" value="Immunoglobulin"/>
    <property type="match status" value="2"/>
</dbReference>
<proteinExistence type="predicted"/>
<dbReference type="InterPro" id="IPR003599">
    <property type="entry name" value="Ig_sub"/>
</dbReference>
<dbReference type="Gene3D" id="2.60.40.10">
    <property type="entry name" value="Immunoglobulins"/>
    <property type="match status" value="2"/>
</dbReference>
<dbReference type="InterPro" id="IPR003598">
    <property type="entry name" value="Ig_sub2"/>
</dbReference>
<reference evidence="2" key="2">
    <citation type="submission" date="2025-09" db="UniProtKB">
        <authorList>
            <consortium name="Ensembl"/>
        </authorList>
    </citation>
    <scope>IDENTIFICATION</scope>
</reference>
<name>A0A8C3FEN3_CHRPI</name>
<dbReference type="PANTHER" id="PTHR46013:SF4">
    <property type="entry name" value="B-CELL RECEPTOR CD22-RELATED"/>
    <property type="match status" value="1"/>
</dbReference>
<dbReference type="InterPro" id="IPR007110">
    <property type="entry name" value="Ig-like_dom"/>
</dbReference>
<evidence type="ECO:0000313" key="3">
    <source>
        <dbReference type="Proteomes" id="UP000694380"/>
    </source>
</evidence>
<accession>A0A8C3FEN3</accession>
<dbReference type="InterPro" id="IPR013783">
    <property type="entry name" value="Ig-like_fold"/>
</dbReference>
<dbReference type="SMART" id="SM00409">
    <property type="entry name" value="IG"/>
    <property type="match status" value="2"/>
</dbReference>
<dbReference type="GeneTree" id="ENSGT00950000185155"/>
<dbReference type="PROSITE" id="PS50835">
    <property type="entry name" value="IG_LIKE"/>
    <property type="match status" value="1"/>
</dbReference>
<dbReference type="SMART" id="SM00408">
    <property type="entry name" value="IGc2"/>
    <property type="match status" value="1"/>
</dbReference>
<reference evidence="2" key="1">
    <citation type="submission" date="2025-08" db="UniProtKB">
        <authorList>
            <consortium name="Ensembl"/>
        </authorList>
    </citation>
    <scope>IDENTIFICATION</scope>
</reference>
<dbReference type="AlphaFoldDB" id="A0A8C3FEN3"/>
<sequence length="318" mass="34902">RHLGCGFCTSYMFGAASPPGAGCQDWGVTLPADPLAGWSGSCVTIPCSYTYPEGQLVKAVTWSRDNERIVQLTTAAGQGYDKVERAQFLGDLHHDCTLRLNPLALGDGGTYSFEFQTESQSWRSPRAVCLTVSGNPRLLFIDMIPGPLNLNLICSISERCASSGLHWYDGAGARILEETEAGKSNSELSMHIIWQHRGAALECRVQGYRNRCLPKRSQPPATGELHYVWGPHRSTGEPLSLTCRLDTSAYSGLDFSWYKNGERLGWTQAELAFLSVQVADGGKYQCEVHNTLGKSTSLPLSITVVCKYWVWIPVSGDM</sequence>
<evidence type="ECO:0000259" key="1">
    <source>
        <dbReference type="PROSITE" id="PS50835"/>
    </source>
</evidence>
<dbReference type="InterPro" id="IPR036179">
    <property type="entry name" value="Ig-like_dom_sf"/>
</dbReference>
<dbReference type="PANTHER" id="PTHR46013">
    <property type="entry name" value="VASCULAR CELL ADHESION MOLECULE 1"/>
    <property type="match status" value="1"/>
</dbReference>
<keyword evidence="3" id="KW-1185">Reference proteome</keyword>
<dbReference type="Proteomes" id="UP000694380">
    <property type="component" value="Unplaced"/>
</dbReference>